<sequence length="117" mass="13307">MDSLFSKKQSQAIPPCDFLETSPTASITSSSSLILNRRLACNGLICRHPLTLSFSFSDLLRVRPDSSFLFPLPLRLPLSRQKGEEKTKLHKTKAQKRKKFETRLLKPGFQFQNPDSD</sequence>
<dbReference type="EMBL" id="CM056817">
    <property type="protein sequence ID" value="KAJ8620859.1"/>
    <property type="molecule type" value="Genomic_DNA"/>
</dbReference>
<dbReference type="Proteomes" id="UP001234297">
    <property type="component" value="Chromosome 9"/>
</dbReference>
<accession>A0ACC2KIB0</accession>
<protein>
    <submittedName>
        <fullName evidence="1">Uncharacterized protein</fullName>
    </submittedName>
</protein>
<gene>
    <name evidence="1" type="ORF">MRB53_029388</name>
</gene>
<evidence type="ECO:0000313" key="1">
    <source>
        <dbReference type="EMBL" id="KAJ8620859.1"/>
    </source>
</evidence>
<keyword evidence="2" id="KW-1185">Reference proteome</keyword>
<proteinExistence type="predicted"/>
<name>A0ACC2KIB0_PERAE</name>
<comment type="caution">
    <text evidence="1">The sequence shown here is derived from an EMBL/GenBank/DDBJ whole genome shotgun (WGS) entry which is preliminary data.</text>
</comment>
<evidence type="ECO:0000313" key="2">
    <source>
        <dbReference type="Proteomes" id="UP001234297"/>
    </source>
</evidence>
<reference evidence="1 2" key="1">
    <citation type="journal article" date="2022" name="Hortic Res">
        <title>A haplotype resolved chromosomal level avocado genome allows analysis of novel avocado genes.</title>
        <authorList>
            <person name="Nath O."/>
            <person name="Fletcher S.J."/>
            <person name="Hayward A."/>
            <person name="Shaw L.M."/>
            <person name="Masouleh A.K."/>
            <person name="Furtado A."/>
            <person name="Henry R.J."/>
            <person name="Mitter N."/>
        </authorList>
    </citation>
    <scope>NUCLEOTIDE SEQUENCE [LARGE SCALE GENOMIC DNA]</scope>
    <source>
        <strain evidence="2">cv. Hass</strain>
    </source>
</reference>
<organism evidence="1 2">
    <name type="scientific">Persea americana</name>
    <name type="common">Avocado</name>
    <dbReference type="NCBI Taxonomy" id="3435"/>
    <lineage>
        <taxon>Eukaryota</taxon>
        <taxon>Viridiplantae</taxon>
        <taxon>Streptophyta</taxon>
        <taxon>Embryophyta</taxon>
        <taxon>Tracheophyta</taxon>
        <taxon>Spermatophyta</taxon>
        <taxon>Magnoliopsida</taxon>
        <taxon>Magnoliidae</taxon>
        <taxon>Laurales</taxon>
        <taxon>Lauraceae</taxon>
        <taxon>Persea</taxon>
    </lineage>
</organism>